<keyword evidence="2" id="KW-1185">Reference proteome</keyword>
<sequence length="201" mass="22752">MYPRALDSFGSTSLAIEWLTRFTHWLTTWTENVLLTVDFVRVHRRHMDGIFEPIMVLREFWGETPQPIDRFIIWSDVPAATREILLTEWPHFHEHAERVIEEAQAEEAPPVEEVAATRVKGTLVEEAPPVEEVAATRVEGTPVEEAPSVEEVAATRVEEATHVEEATRVEEAPGQEMIPVEEIPVAIPIPAEAIPLGWTHE</sequence>
<dbReference type="EMBL" id="JBJQOH010000001">
    <property type="protein sequence ID" value="KAL3700219.1"/>
    <property type="molecule type" value="Genomic_DNA"/>
</dbReference>
<evidence type="ECO:0000313" key="1">
    <source>
        <dbReference type="EMBL" id="KAL3700219.1"/>
    </source>
</evidence>
<reference evidence="1 2" key="1">
    <citation type="submission" date="2024-09" db="EMBL/GenBank/DDBJ databases">
        <title>Chromosome-scale assembly of Riccia sorocarpa.</title>
        <authorList>
            <person name="Paukszto L."/>
        </authorList>
    </citation>
    <scope>NUCLEOTIDE SEQUENCE [LARGE SCALE GENOMIC DNA]</scope>
    <source>
        <strain evidence="1">LP-2024</strain>
        <tissue evidence="1">Aerial parts of the thallus</tissue>
    </source>
</reference>
<accession>A0ABD3IFC6</accession>
<gene>
    <name evidence="1" type="ORF">R1sor_018241</name>
</gene>
<dbReference type="Proteomes" id="UP001633002">
    <property type="component" value="Unassembled WGS sequence"/>
</dbReference>
<organism evidence="1 2">
    <name type="scientific">Riccia sorocarpa</name>
    <dbReference type="NCBI Taxonomy" id="122646"/>
    <lineage>
        <taxon>Eukaryota</taxon>
        <taxon>Viridiplantae</taxon>
        <taxon>Streptophyta</taxon>
        <taxon>Embryophyta</taxon>
        <taxon>Marchantiophyta</taxon>
        <taxon>Marchantiopsida</taxon>
        <taxon>Marchantiidae</taxon>
        <taxon>Marchantiales</taxon>
        <taxon>Ricciaceae</taxon>
        <taxon>Riccia</taxon>
    </lineage>
</organism>
<protein>
    <submittedName>
        <fullName evidence="1">Uncharacterized protein</fullName>
    </submittedName>
</protein>
<name>A0ABD3IFC6_9MARC</name>
<dbReference type="AlphaFoldDB" id="A0ABD3IFC6"/>
<comment type="caution">
    <text evidence="1">The sequence shown here is derived from an EMBL/GenBank/DDBJ whole genome shotgun (WGS) entry which is preliminary data.</text>
</comment>
<proteinExistence type="predicted"/>
<evidence type="ECO:0000313" key="2">
    <source>
        <dbReference type="Proteomes" id="UP001633002"/>
    </source>
</evidence>